<accession>A0ABV6JWC9</accession>
<keyword evidence="4" id="KW-1185">Reference proteome</keyword>
<feature type="chain" id="PRO_5047380702" evidence="2">
    <location>
        <begin position="19"/>
        <end position="338"/>
    </location>
</feature>
<dbReference type="InterPro" id="IPR042100">
    <property type="entry name" value="Bug_dom1"/>
</dbReference>
<comment type="caution">
    <text evidence="3">The sequence shown here is derived from an EMBL/GenBank/DDBJ whole genome shotgun (WGS) entry which is preliminary data.</text>
</comment>
<dbReference type="Pfam" id="PF03401">
    <property type="entry name" value="TctC"/>
    <property type="match status" value="1"/>
</dbReference>
<evidence type="ECO:0000313" key="3">
    <source>
        <dbReference type="EMBL" id="MFC0409949.1"/>
    </source>
</evidence>
<organism evidence="3 4">
    <name type="scientific">Roseomonas elaeocarpi</name>
    <dbReference type="NCBI Taxonomy" id="907779"/>
    <lineage>
        <taxon>Bacteria</taxon>
        <taxon>Pseudomonadati</taxon>
        <taxon>Pseudomonadota</taxon>
        <taxon>Alphaproteobacteria</taxon>
        <taxon>Acetobacterales</taxon>
        <taxon>Roseomonadaceae</taxon>
        <taxon>Roseomonas</taxon>
    </lineage>
</organism>
<evidence type="ECO:0000256" key="1">
    <source>
        <dbReference type="ARBA" id="ARBA00006987"/>
    </source>
</evidence>
<dbReference type="InterPro" id="IPR005064">
    <property type="entry name" value="BUG"/>
</dbReference>
<dbReference type="Gene3D" id="3.40.190.10">
    <property type="entry name" value="Periplasmic binding protein-like II"/>
    <property type="match status" value="1"/>
</dbReference>
<name>A0ABV6JWC9_9PROT</name>
<dbReference type="PANTHER" id="PTHR42928">
    <property type="entry name" value="TRICARBOXYLATE-BINDING PROTEIN"/>
    <property type="match status" value="1"/>
</dbReference>
<dbReference type="PIRSF" id="PIRSF017082">
    <property type="entry name" value="YflP"/>
    <property type="match status" value="1"/>
</dbReference>
<feature type="signal peptide" evidence="2">
    <location>
        <begin position="1"/>
        <end position="18"/>
    </location>
</feature>
<evidence type="ECO:0000256" key="2">
    <source>
        <dbReference type="SAM" id="SignalP"/>
    </source>
</evidence>
<comment type="similarity">
    <text evidence="1">Belongs to the UPF0065 (bug) family.</text>
</comment>
<proteinExistence type="inferred from homology"/>
<reference evidence="3 4" key="1">
    <citation type="submission" date="2024-09" db="EMBL/GenBank/DDBJ databases">
        <authorList>
            <person name="Sun Q."/>
            <person name="Mori K."/>
        </authorList>
    </citation>
    <scope>NUCLEOTIDE SEQUENCE [LARGE SCALE GENOMIC DNA]</scope>
    <source>
        <strain evidence="3 4">TBRC 5777</strain>
    </source>
</reference>
<gene>
    <name evidence="3" type="ORF">ACFFGY_16980</name>
</gene>
<dbReference type="SUPFAM" id="SSF53850">
    <property type="entry name" value="Periplasmic binding protein-like II"/>
    <property type="match status" value="1"/>
</dbReference>
<dbReference type="Proteomes" id="UP001589865">
    <property type="component" value="Unassembled WGS sequence"/>
</dbReference>
<dbReference type="CDD" id="cd07012">
    <property type="entry name" value="PBP2_Bug_TTT"/>
    <property type="match status" value="1"/>
</dbReference>
<dbReference type="EMBL" id="JBHLUN010000012">
    <property type="protein sequence ID" value="MFC0409949.1"/>
    <property type="molecule type" value="Genomic_DNA"/>
</dbReference>
<dbReference type="Gene3D" id="3.40.190.150">
    <property type="entry name" value="Bordetella uptake gene, domain 1"/>
    <property type="match status" value="1"/>
</dbReference>
<protein>
    <submittedName>
        <fullName evidence="3">Bug family tripartite tricarboxylate transporter substrate binding protein</fullName>
    </submittedName>
</protein>
<dbReference type="PANTHER" id="PTHR42928:SF5">
    <property type="entry name" value="BLR1237 PROTEIN"/>
    <property type="match status" value="1"/>
</dbReference>
<sequence>MLQRRLLVTGLAALPVLAAPGIRRAQAQLPAQVPAAAAGNWPDHPPRWVVGYPPGGASDVFARLIGHEMGSAIGQNVVVENRPGGGAVLASELVARSSPDGYTWLHADNGNLVYNPALYARLPYDPDRDLAGVGFIGRFPLFLAVRADSPQRSFADYVAAARVKAPTYGSPAVASPHHLAMEMLRRRAGTFPAEHVPYRGAPAAMQDLVAGTVDSVVVDSATGIPFLRDGSARALLVLSERRSAAAPEVPTAIELGVSDAVAYGWQALAVPAATPAPVLERLNAALNQAVASPVAQSRMATLGIESEAMTVPGFAAMVAADSARWRPLIRELGIRLDS</sequence>
<dbReference type="RefSeq" id="WP_377045698.1">
    <property type="nucleotide sequence ID" value="NZ_JBHLUN010000012.1"/>
</dbReference>
<keyword evidence="2" id="KW-0732">Signal</keyword>
<evidence type="ECO:0000313" key="4">
    <source>
        <dbReference type="Proteomes" id="UP001589865"/>
    </source>
</evidence>